<keyword evidence="9" id="KW-1185">Reference proteome</keyword>
<reference evidence="8 9" key="1">
    <citation type="journal article" date="2015" name="Int. J. Syst. Evol. Microbiol.">
        <title>Novibacillus thermophilus gen. nov., sp. nov., a Gram-staining-negative and moderately thermophilic member of the family Thermoactinomycetaceae.</title>
        <authorList>
            <person name="Yang G."/>
            <person name="Chen J."/>
            <person name="Zhou S."/>
        </authorList>
    </citation>
    <scope>NUCLEOTIDE SEQUENCE [LARGE SCALE GENOMIC DNA]</scope>
    <source>
        <strain evidence="8 9">SG-1</strain>
    </source>
</reference>
<dbReference type="SUPFAM" id="SSF55194">
    <property type="entry name" value="Ribosome recycling factor, RRF"/>
    <property type="match status" value="1"/>
</dbReference>
<dbReference type="GO" id="GO:0005737">
    <property type="term" value="C:cytoplasm"/>
    <property type="evidence" value="ECO:0007669"/>
    <property type="project" value="UniProtKB-SubCell"/>
</dbReference>
<protein>
    <recommendedName>
        <fullName evidence="5">Ribosome-recycling factor</fullName>
        <shortName evidence="5">RRF</shortName>
    </recommendedName>
    <alternativeName>
        <fullName evidence="5">Ribosome-releasing factor</fullName>
    </alternativeName>
</protein>
<dbReference type="RefSeq" id="WP_077720729.1">
    <property type="nucleotide sequence ID" value="NZ_CP019699.1"/>
</dbReference>
<dbReference type="KEGG" id="ntr:B0W44_15010"/>
<comment type="function">
    <text evidence="5">Responsible for the release of ribosomes from messenger RNA at the termination of protein biosynthesis. May increase the efficiency of translation by recycling ribosomes from one round of translation to another.</text>
</comment>
<dbReference type="PANTHER" id="PTHR20982">
    <property type="entry name" value="RIBOSOME RECYCLING FACTOR"/>
    <property type="match status" value="1"/>
</dbReference>
<dbReference type="OrthoDB" id="9804006at2"/>
<dbReference type="Gene3D" id="3.30.1360.40">
    <property type="match status" value="1"/>
</dbReference>
<dbReference type="InterPro" id="IPR002661">
    <property type="entry name" value="Ribosome_recyc_fac"/>
</dbReference>
<dbReference type="Proteomes" id="UP000188603">
    <property type="component" value="Chromosome"/>
</dbReference>
<organism evidence="8 9">
    <name type="scientific">Novibacillus thermophilus</name>
    <dbReference type="NCBI Taxonomy" id="1471761"/>
    <lineage>
        <taxon>Bacteria</taxon>
        <taxon>Bacillati</taxon>
        <taxon>Bacillota</taxon>
        <taxon>Bacilli</taxon>
        <taxon>Bacillales</taxon>
        <taxon>Thermoactinomycetaceae</taxon>
        <taxon>Novibacillus</taxon>
    </lineage>
</organism>
<dbReference type="HAMAP" id="MF_00040">
    <property type="entry name" value="RRF"/>
    <property type="match status" value="1"/>
</dbReference>
<name>A0A1U9KA17_9BACL</name>
<evidence type="ECO:0000313" key="8">
    <source>
        <dbReference type="EMBL" id="AQS56861.1"/>
    </source>
</evidence>
<evidence type="ECO:0000259" key="7">
    <source>
        <dbReference type="Pfam" id="PF01765"/>
    </source>
</evidence>
<dbReference type="Pfam" id="PF01765">
    <property type="entry name" value="RRF"/>
    <property type="match status" value="1"/>
</dbReference>
<keyword evidence="4 5" id="KW-0648">Protein biosynthesis</keyword>
<evidence type="ECO:0000256" key="6">
    <source>
        <dbReference type="SAM" id="Coils"/>
    </source>
</evidence>
<dbReference type="CDD" id="cd00520">
    <property type="entry name" value="RRF"/>
    <property type="match status" value="1"/>
</dbReference>
<dbReference type="AlphaFoldDB" id="A0A1U9KA17"/>
<evidence type="ECO:0000256" key="3">
    <source>
        <dbReference type="ARBA" id="ARBA00022490"/>
    </source>
</evidence>
<dbReference type="GO" id="GO:0006415">
    <property type="term" value="P:translational termination"/>
    <property type="evidence" value="ECO:0007669"/>
    <property type="project" value="UniProtKB-UniRule"/>
</dbReference>
<dbReference type="FunFam" id="3.30.1360.40:FF:000001">
    <property type="entry name" value="Ribosome-recycling factor"/>
    <property type="match status" value="1"/>
</dbReference>
<dbReference type="NCBIfam" id="TIGR00496">
    <property type="entry name" value="frr"/>
    <property type="match status" value="1"/>
</dbReference>
<keyword evidence="6" id="KW-0175">Coiled coil</keyword>
<evidence type="ECO:0000256" key="5">
    <source>
        <dbReference type="HAMAP-Rule" id="MF_00040"/>
    </source>
</evidence>
<sequence length="185" mass="20938">MPESVKSDAKSRMEKTLQALRRELASLRAGRAAPSLLDKIEVEYYGTMTPLNQLSNISAPEPRLLVIQPWDKSAISAIEKALQKSELGITPTNDGDVIRISIPPLTEERRAELVRVVKKAGEEAKVSIRNIRRDANDEYKKMEKLGDLSEDEARRYQEEIQKLTDDFVKQIDEAVTSKEKDIMTV</sequence>
<dbReference type="FunFam" id="1.10.132.20:FF:000001">
    <property type="entry name" value="Ribosome-recycling factor"/>
    <property type="match status" value="1"/>
</dbReference>
<comment type="similarity">
    <text evidence="2 5">Belongs to the RRF family.</text>
</comment>
<evidence type="ECO:0000256" key="4">
    <source>
        <dbReference type="ARBA" id="ARBA00022917"/>
    </source>
</evidence>
<evidence type="ECO:0000256" key="2">
    <source>
        <dbReference type="ARBA" id="ARBA00005912"/>
    </source>
</evidence>
<dbReference type="InterPro" id="IPR023584">
    <property type="entry name" value="Ribosome_recyc_fac_dom"/>
</dbReference>
<accession>A0A1U9KA17</accession>
<dbReference type="Gene3D" id="1.10.132.20">
    <property type="entry name" value="Ribosome-recycling factor"/>
    <property type="match status" value="1"/>
</dbReference>
<keyword evidence="3 5" id="KW-0963">Cytoplasm</keyword>
<dbReference type="STRING" id="1471761.B0W44_15010"/>
<evidence type="ECO:0000256" key="1">
    <source>
        <dbReference type="ARBA" id="ARBA00004496"/>
    </source>
</evidence>
<evidence type="ECO:0000313" key="9">
    <source>
        <dbReference type="Proteomes" id="UP000188603"/>
    </source>
</evidence>
<proteinExistence type="inferred from homology"/>
<gene>
    <name evidence="5" type="primary">frr</name>
    <name evidence="8" type="ORF">B0W44_15010</name>
</gene>
<dbReference type="GO" id="GO:0043023">
    <property type="term" value="F:ribosomal large subunit binding"/>
    <property type="evidence" value="ECO:0007669"/>
    <property type="project" value="TreeGrafter"/>
</dbReference>
<dbReference type="InterPro" id="IPR036191">
    <property type="entry name" value="RRF_sf"/>
</dbReference>
<feature type="coiled-coil region" evidence="6">
    <location>
        <begin position="139"/>
        <end position="173"/>
    </location>
</feature>
<comment type="subcellular location">
    <subcellularLocation>
        <location evidence="1 5">Cytoplasm</location>
    </subcellularLocation>
</comment>
<dbReference type="PANTHER" id="PTHR20982:SF3">
    <property type="entry name" value="MITOCHONDRIAL RIBOSOME RECYCLING FACTOR PSEUDO 1"/>
    <property type="match status" value="1"/>
</dbReference>
<feature type="domain" description="Ribosome recycling factor" evidence="7">
    <location>
        <begin position="20"/>
        <end position="183"/>
    </location>
</feature>
<dbReference type="EMBL" id="CP019699">
    <property type="protein sequence ID" value="AQS56861.1"/>
    <property type="molecule type" value="Genomic_DNA"/>
</dbReference>